<dbReference type="Proteomes" id="UP000277204">
    <property type="component" value="Unassembled WGS sequence"/>
</dbReference>
<dbReference type="Gene3D" id="3.60.10.10">
    <property type="entry name" value="Endonuclease/exonuclease/phosphatase"/>
    <property type="match status" value="1"/>
</dbReference>
<reference evidence="2 3" key="1">
    <citation type="submission" date="2018-11" db="EMBL/GenBank/DDBJ databases">
        <authorList>
            <consortium name="Pathogen Informatics"/>
        </authorList>
    </citation>
    <scope>NUCLEOTIDE SEQUENCE [LARGE SCALE GENOMIC DNA]</scope>
    <source>
        <strain evidence="2 3">Zambia</strain>
    </source>
</reference>
<organism evidence="2 3">
    <name type="scientific">Schistosoma margrebowiei</name>
    <dbReference type="NCBI Taxonomy" id="48269"/>
    <lineage>
        <taxon>Eukaryota</taxon>
        <taxon>Metazoa</taxon>
        <taxon>Spiralia</taxon>
        <taxon>Lophotrochozoa</taxon>
        <taxon>Platyhelminthes</taxon>
        <taxon>Trematoda</taxon>
        <taxon>Digenea</taxon>
        <taxon>Strigeidida</taxon>
        <taxon>Schistosomatoidea</taxon>
        <taxon>Schistosomatidae</taxon>
        <taxon>Schistosoma</taxon>
    </lineage>
</organism>
<evidence type="ECO:0000313" key="2">
    <source>
        <dbReference type="EMBL" id="VDP49884.1"/>
    </source>
</evidence>
<dbReference type="SUPFAM" id="SSF56219">
    <property type="entry name" value="DNase I-like"/>
    <property type="match status" value="1"/>
</dbReference>
<proteinExistence type="predicted"/>
<dbReference type="STRING" id="48269.A0A183N711"/>
<dbReference type="EMBL" id="UZAI01020146">
    <property type="protein sequence ID" value="VDP49881.1"/>
    <property type="molecule type" value="Genomic_DNA"/>
</dbReference>
<sequence>MLSKDARKALIGWIFHRSGIIETSFKTRKKGITRNVIQCYASTNDNNDDDKGQFYEKLQSITAKCPAKDLTILNGDLNAEFAMENMGYEDTMG</sequence>
<evidence type="ECO:0000313" key="3">
    <source>
        <dbReference type="Proteomes" id="UP000277204"/>
    </source>
</evidence>
<dbReference type="EMBL" id="UZAI01020146">
    <property type="protein sequence ID" value="VDP49884.1"/>
    <property type="molecule type" value="Genomic_DNA"/>
</dbReference>
<evidence type="ECO:0008006" key="4">
    <source>
        <dbReference type="Google" id="ProtNLM"/>
    </source>
</evidence>
<dbReference type="AlphaFoldDB" id="A0A183N711"/>
<dbReference type="InterPro" id="IPR036691">
    <property type="entry name" value="Endo/exonu/phosph_ase_sf"/>
</dbReference>
<evidence type="ECO:0000313" key="1">
    <source>
        <dbReference type="EMBL" id="VDP49881.1"/>
    </source>
</evidence>
<gene>
    <name evidence="1" type="ORF">SMRZ_LOCUS24086</name>
    <name evidence="2" type="ORF">SMRZ_LOCUS24088</name>
</gene>
<accession>A0A183N711</accession>
<name>A0A183N711_9TREM</name>
<keyword evidence="3" id="KW-1185">Reference proteome</keyword>
<protein>
    <recommendedName>
        <fullName evidence="4">Endonuclease/exonuclease/phosphatase domain-containing protein</fullName>
    </recommendedName>
</protein>